<dbReference type="EMBL" id="BK032497">
    <property type="protein sequence ID" value="DAF42737.1"/>
    <property type="molecule type" value="Genomic_DNA"/>
</dbReference>
<organism evidence="1">
    <name type="scientific">Siphoviridae sp. ctHip2</name>
    <dbReference type="NCBI Taxonomy" id="2827830"/>
    <lineage>
        <taxon>Viruses</taxon>
        <taxon>Duplodnaviria</taxon>
        <taxon>Heunggongvirae</taxon>
        <taxon>Uroviricota</taxon>
        <taxon>Caudoviricetes</taxon>
    </lineage>
</organism>
<evidence type="ECO:0000313" key="1">
    <source>
        <dbReference type="EMBL" id="DAF42737.1"/>
    </source>
</evidence>
<reference evidence="1" key="1">
    <citation type="journal article" date="2021" name="Proc. Natl. Acad. Sci. U.S.A.">
        <title>A Catalog of Tens of Thousands of Viruses from Human Metagenomes Reveals Hidden Associations with Chronic Diseases.</title>
        <authorList>
            <person name="Tisza M.J."/>
            <person name="Buck C.B."/>
        </authorList>
    </citation>
    <scope>NUCLEOTIDE SEQUENCE</scope>
    <source>
        <strain evidence="1">CtHip2</strain>
    </source>
</reference>
<name>A0A8S5RVU4_9CAUD</name>
<proteinExistence type="predicted"/>
<protein>
    <submittedName>
        <fullName evidence="1">Uncharacterized protein</fullName>
    </submittedName>
</protein>
<accession>A0A8S5RVU4</accession>
<sequence length="36" mass="4333">MKCTFKYILCNRLDKKEVNRAFIENIIEKKAKETIT</sequence>